<dbReference type="Proteomes" id="UP001167796">
    <property type="component" value="Unassembled WGS sequence"/>
</dbReference>
<name>A0ABT9A8N1_9BACT</name>
<dbReference type="Gene3D" id="1.10.30.50">
    <property type="match status" value="1"/>
</dbReference>
<dbReference type="EMBL" id="JAUQSX010000002">
    <property type="protein sequence ID" value="MDO7845883.1"/>
    <property type="molecule type" value="Genomic_DNA"/>
</dbReference>
<evidence type="ECO:0008006" key="3">
    <source>
        <dbReference type="Google" id="ProtNLM"/>
    </source>
</evidence>
<organism evidence="1 2">
    <name type="scientific">Hymenobacter mellowenesis</name>
    <dbReference type="NCBI Taxonomy" id="3063995"/>
    <lineage>
        <taxon>Bacteria</taxon>
        <taxon>Pseudomonadati</taxon>
        <taxon>Bacteroidota</taxon>
        <taxon>Cytophagia</taxon>
        <taxon>Cytophagales</taxon>
        <taxon>Hymenobacteraceae</taxon>
        <taxon>Hymenobacter</taxon>
    </lineage>
</organism>
<evidence type="ECO:0000313" key="2">
    <source>
        <dbReference type="Proteomes" id="UP001167796"/>
    </source>
</evidence>
<gene>
    <name evidence="1" type="ORF">Q5H92_05910</name>
</gene>
<proteinExistence type="predicted"/>
<accession>A0ABT9A8N1</accession>
<sequence>MIRISKSQPAPAPLLTSGLRHLRKLQKIQEADPPACLVPDNKLLESKDGIYNDARVKERLRADQHDKCCYCESYFSSTSYGDVEHFRPKGGYQQDAADALHKPGYYWLAYDWSNLYFACQLCNQRFKGNYFPLTDPAGRACSHTDSLATEAPLLPDPATEDPTAHLSFIADAAQPLDERGACCIWVFGLDRPELIKRRVERLKALKQAEFVAGLPMSLPLNPAIADYLQASKLTYDEGLLIVAEAKRIWEDAVLDSAEFAGMVRANRASLQQV</sequence>
<keyword evidence="2" id="KW-1185">Reference proteome</keyword>
<dbReference type="RefSeq" id="WP_305010570.1">
    <property type="nucleotide sequence ID" value="NZ_JAUQSX010000002.1"/>
</dbReference>
<comment type="caution">
    <text evidence="1">The sequence shown here is derived from an EMBL/GenBank/DDBJ whole genome shotgun (WGS) entry which is preliminary data.</text>
</comment>
<reference evidence="1" key="1">
    <citation type="submission" date="2023-07" db="EMBL/GenBank/DDBJ databases">
        <authorList>
            <person name="Kim M.K."/>
        </authorList>
    </citation>
    <scope>NUCLEOTIDE SEQUENCE</scope>
    <source>
        <strain evidence="1">M29</strain>
    </source>
</reference>
<evidence type="ECO:0000313" key="1">
    <source>
        <dbReference type="EMBL" id="MDO7845883.1"/>
    </source>
</evidence>
<protein>
    <recommendedName>
        <fullName evidence="3">TIGR02646 family protein</fullName>
    </recommendedName>
</protein>